<protein>
    <submittedName>
        <fullName evidence="2">Prepilin-type N-terminal cleavage/methylation domain-containing protein</fullName>
    </submittedName>
</protein>
<keyword evidence="1" id="KW-0472">Membrane</keyword>
<accession>A0A975GK39</accession>
<organism evidence="2 3">
    <name type="scientific">Desulfonema magnum</name>
    <dbReference type="NCBI Taxonomy" id="45655"/>
    <lineage>
        <taxon>Bacteria</taxon>
        <taxon>Pseudomonadati</taxon>
        <taxon>Thermodesulfobacteriota</taxon>
        <taxon>Desulfobacteria</taxon>
        <taxon>Desulfobacterales</taxon>
        <taxon>Desulfococcaceae</taxon>
        <taxon>Desulfonema</taxon>
    </lineage>
</organism>
<reference evidence="2" key="1">
    <citation type="journal article" date="2021" name="Microb. Physiol.">
        <title>Proteogenomic Insights into the Physiology of Marine, Sulfate-Reducing, Filamentous Desulfonema limicola and Desulfonema magnum.</title>
        <authorList>
            <person name="Schnaars V."/>
            <person name="Wohlbrand L."/>
            <person name="Scheve S."/>
            <person name="Hinrichs C."/>
            <person name="Reinhardt R."/>
            <person name="Rabus R."/>
        </authorList>
    </citation>
    <scope>NUCLEOTIDE SEQUENCE</scope>
    <source>
        <strain evidence="2">4be13</strain>
    </source>
</reference>
<gene>
    <name evidence="2" type="ORF">dnm_003380</name>
</gene>
<dbReference type="PROSITE" id="PS00409">
    <property type="entry name" value="PROKAR_NTER_METHYL"/>
    <property type="match status" value="1"/>
</dbReference>
<dbReference type="NCBIfam" id="TIGR02532">
    <property type="entry name" value="IV_pilin_GFxxxE"/>
    <property type="match status" value="1"/>
</dbReference>
<keyword evidence="1" id="KW-0812">Transmembrane</keyword>
<dbReference type="Proteomes" id="UP000663722">
    <property type="component" value="Chromosome"/>
</dbReference>
<evidence type="ECO:0000313" key="2">
    <source>
        <dbReference type="EMBL" id="QTA84344.1"/>
    </source>
</evidence>
<sequence length="180" mass="20566">MKTEGGKMGRKGIVSSNFKFQVSNFKFQVSSFKFQVSSFKFQVSKGFTLIETLVAMMILSISLVIILQLFSGGLRSGKLSENYTRAIFHAREKMEETLLAKALEDEVTEGNFEDGFKWKSEIVYLAPEEKDGEKKKEPVDMFNITIEISWNEGRNKKHFQISTLKIAKKLTSEDDRNISL</sequence>
<proteinExistence type="predicted"/>
<name>A0A975GK39_9BACT</name>
<keyword evidence="3" id="KW-1185">Reference proteome</keyword>
<dbReference type="EMBL" id="CP061800">
    <property type="protein sequence ID" value="QTA84344.1"/>
    <property type="molecule type" value="Genomic_DNA"/>
</dbReference>
<dbReference type="InterPro" id="IPR012902">
    <property type="entry name" value="N_methyl_site"/>
</dbReference>
<dbReference type="Pfam" id="PF07963">
    <property type="entry name" value="N_methyl"/>
    <property type="match status" value="1"/>
</dbReference>
<keyword evidence="1" id="KW-1133">Transmembrane helix</keyword>
<dbReference type="AlphaFoldDB" id="A0A975GK39"/>
<evidence type="ECO:0000256" key="1">
    <source>
        <dbReference type="SAM" id="Phobius"/>
    </source>
</evidence>
<dbReference type="RefSeq" id="WP_207680873.1">
    <property type="nucleotide sequence ID" value="NZ_CP061800.1"/>
</dbReference>
<dbReference type="KEGG" id="dmm:dnm_003380"/>
<evidence type="ECO:0000313" key="3">
    <source>
        <dbReference type="Proteomes" id="UP000663722"/>
    </source>
</evidence>
<feature type="transmembrane region" description="Helical" evidence="1">
    <location>
        <begin position="47"/>
        <end position="70"/>
    </location>
</feature>